<evidence type="ECO:0000313" key="1">
    <source>
        <dbReference type="EMBL" id="JAD39144.1"/>
    </source>
</evidence>
<dbReference type="AlphaFoldDB" id="A0A0A8ZIE2"/>
<protein>
    <submittedName>
        <fullName evidence="1">Uncharacterized protein</fullName>
    </submittedName>
</protein>
<reference evidence="1" key="1">
    <citation type="submission" date="2014-09" db="EMBL/GenBank/DDBJ databases">
        <authorList>
            <person name="Magalhaes I.L.F."/>
            <person name="Oliveira U."/>
            <person name="Santos F.R."/>
            <person name="Vidigal T.H.D.A."/>
            <person name="Brescovit A.D."/>
            <person name="Santos A.J."/>
        </authorList>
    </citation>
    <scope>NUCLEOTIDE SEQUENCE</scope>
    <source>
        <tissue evidence="1">Shoot tissue taken approximately 20 cm above the soil surface</tissue>
    </source>
</reference>
<name>A0A0A8ZIE2_ARUDO</name>
<reference evidence="1" key="2">
    <citation type="journal article" date="2015" name="Data Brief">
        <title>Shoot transcriptome of the giant reed, Arundo donax.</title>
        <authorList>
            <person name="Barrero R.A."/>
            <person name="Guerrero F.D."/>
            <person name="Moolhuijzen P."/>
            <person name="Goolsby J.A."/>
            <person name="Tidwell J."/>
            <person name="Bellgard S.E."/>
            <person name="Bellgard M.I."/>
        </authorList>
    </citation>
    <scope>NUCLEOTIDE SEQUENCE</scope>
    <source>
        <tissue evidence="1">Shoot tissue taken approximately 20 cm above the soil surface</tissue>
    </source>
</reference>
<proteinExistence type="predicted"/>
<dbReference type="EMBL" id="GBRH01258751">
    <property type="protein sequence ID" value="JAD39144.1"/>
    <property type="molecule type" value="Transcribed_RNA"/>
</dbReference>
<sequence>MSLLIRICTFVKKIPNSSYFSLPDSSSQRCHTRIIACR</sequence>
<organism evidence="1">
    <name type="scientific">Arundo donax</name>
    <name type="common">Giant reed</name>
    <name type="synonym">Donax arundinaceus</name>
    <dbReference type="NCBI Taxonomy" id="35708"/>
    <lineage>
        <taxon>Eukaryota</taxon>
        <taxon>Viridiplantae</taxon>
        <taxon>Streptophyta</taxon>
        <taxon>Embryophyta</taxon>
        <taxon>Tracheophyta</taxon>
        <taxon>Spermatophyta</taxon>
        <taxon>Magnoliopsida</taxon>
        <taxon>Liliopsida</taxon>
        <taxon>Poales</taxon>
        <taxon>Poaceae</taxon>
        <taxon>PACMAD clade</taxon>
        <taxon>Arundinoideae</taxon>
        <taxon>Arundineae</taxon>
        <taxon>Arundo</taxon>
    </lineage>
</organism>
<accession>A0A0A8ZIE2</accession>